<accession>A0A6J4RN34</accession>
<protein>
    <submittedName>
        <fullName evidence="1">Uncharacterized protein</fullName>
    </submittedName>
</protein>
<evidence type="ECO:0000313" key="1">
    <source>
        <dbReference type="EMBL" id="CAA9475147.1"/>
    </source>
</evidence>
<dbReference type="EMBL" id="CADCVQ010000018">
    <property type="protein sequence ID" value="CAA9475147.1"/>
    <property type="molecule type" value="Genomic_DNA"/>
</dbReference>
<organism evidence="1">
    <name type="scientific">uncultured Solirubrobacteraceae bacterium</name>
    <dbReference type="NCBI Taxonomy" id="1162706"/>
    <lineage>
        <taxon>Bacteria</taxon>
        <taxon>Bacillati</taxon>
        <taxon>Actinomycetota</taxon>
        <taxon>Thermoleophilia</taxon>
        <taxon>Solirubrobacterales</taxon>
        <taxon>Solirubrobacteraceae</taxon>
        <taxon>environmental samples</taxon>
    </lineage>
</organism>
<proteinExistence type="predicted"/>
<dbReference type="AlphaFoldDB" id="A0A6J4RN34"/>
<feature type="non-terminal residue" evidence="1">
    <location>
        <position position="29"/>
    </location>
</feature>
<reference evidence="1" key="1">
    <citation type="submission" date="2020-02" db="EMBL/GenBank/DDBJ databases">
        <authorList>
            <person name="Meier V. D."/>
        </authorList>
    </citation>
    <scope>NUCLEOTIDE SEQUENCE</scope>
    <source>
        <strain evidence="1">AVDCRST_MAG67</strain>
    </source>
</reference>
<name>A0A6J4RN34_9ACTN</name>
<sequence length="29" mass="3050">MWQSHTFGPASLPAGAGIPGFQAARYESD</sequence>
<gene>
    <name evidence="1" type="ORF">AVDCRST_MAG67-346</name>
</gene>